<organism evidence="2 3">
    <name type="scientific">Cecembia calidifontis</name>
    <dbReference type="NCBI Taxonomy" id="1187080"/>
    <lineage>
        <taxon>Bacteria</taxon>
        <taxon>Pseudomonadati</taxon>
        <taxon>Bacteroidota</taxon>
        <taxon>Cytophagia</taxon>
        <taxon>Cytophagales</taxon>
        <taxon>Cyclobacteriaceae</taxon>
        <taxon>Cecembia</taxon>
    </lineage>
</organism>
<feature type="transmembrane region" description="Helical" evidence="1">
    <location>
        <begin position="39"/>
        <end position="59"/>
    </location>
</feature>
<protein>
    <submittedName>
        <fullName evidence="2">Uncharacterized protein</fullName>
    </submittedName>
</protein>
<sequence length="75" mass="8398">MTWVGAKNPLSGVPKTALLKRSFQFTFGFLDQKLPLCLFSIPVFLILDSDLLGIFKLFYQLIKICFGKGALKGSR</sequence>
<comment type="caution">
    <text evidence="2">The sequence shown here is derived from an EMBL/GenBank/DDBJ whole genome shotgun (WGS) entry which is preliminary data.</text>
</comment>
<evidence type="ECO:0000256" key="1">
    <source>
        <dbReference type="SAM" id="Phobius"/>
    </source>
</evidence>
<keyword evidence="1" id="KW-0472">Membrane</keyword>
<reference evidence="2 3" key="1">
    <citation type="submission" date="2019-02" db="EMBL/GenBank/DDBJ databases">
        <title>Genomic Encyclopedia of Archaeal and Bacterial Type Strains, Phase II (KMG-II): from individual species to whole genera.</title>
        <authorList>
            <person name="Goeker M."/>
        </authorList>
    </citation>
    <scope>NUCLEOTIDE SEQUENCE [LARGE SCALE GENOMIC DNA]</scope>
    <source>
        <strain evidence="2 3">DSM 21411</strain>
    </source>
</reference>
<dbReference type="AlphaFoldDB" id="A0A4Q7PBY8"/>
<evidence type="ECO:0000313" key="3">
    <source>
        <dbReference type="Proteomes" id="UP000292209"/>
    </source>
</evidence>
<name>A0A4Q7PBY8_9BACT</name>
<keyword evidence="3" id="KW-1185">Reference proteome</keyword>
<dbReference type="EMBL" id="SGXG01000001">
    <property type="protein sequence ID" value="RZS97208.1"/>
    <property type="molecule type" value="Genomic_DNA"/>
</dbReference>
<gene>
    <name evidence="2" type="ORF">BC751_2806</name>
</gene>
<keyword evidence="1" id="KW-1133">Transmembrane helix</keyword>
<dbReference type="Proteomes" id="UP000292209">
    <property type="component" value="Unassembled WGS sequence"/>
</dbReference>
<accession>A0A4Q7PBY8</accession>
<evidence type="ECO:0000313" key="2">
    <source>
        <dbReference type="EMBL" id="RZS97208.1"/>
    </source>
</evidence>
<keyword evidence="1" id="KW-0812">Transmembrane</keyword>
<proteinExistence type="predicted"/>